<dbReference type="STRING" id="1838285.SCAL_000781"/>
<evidence type="ECO:0000256" key="4">
    <source>
        <dbReference type="ARBA" id="ARBA00022840"/>
    </source>
</evidence>
<dbReference type="PANTHER" id="PTHR47961">
    <property type="entry name" value="DNA POLYMERASE THETA, PUTATIVE (AFU_ORTHOLOGUE AFUA_1G05260)-RELATED"/>
    <property type="match status" value="1"/>
</dbReference>
<feature type="domain" description="Helicase C-terminal" evidence="6">
    <location>
        <begin position="260"/>
        <end position="466"/>
    </location>
</feature>
<dbReference type="GO" id="GO:0003676">
    <property type="term" value="F:nucleic acid binding"/>
    <property type="evidence" value="ECO:0007669"/>
    <property type="project" value="InterPro"/>
</dbReference>
<evidence type="ECO:0000256" key="2">
    <source>
        <dbReference type="ARBA" id="ARBA00022801"/>
    </source>
</evidence>
<gene>
    <name evidence="7" type="ORF">SCAL_000781</name>
</gene>
<dbReference type="PANTHER" id="PTHR47961:SF10">
    <property type="entry name" value="ATP-DEPENDENT DNA HELICASE HEL308"/>
    <property type="match status" value="1"/>
</dbReference>
<dbReference type="PROSITE" id="PS51192">
    <property type="entry name" value="HELICASE_ATP_BIND_1"/>
    <property type="match status" value="1"/>
</dbReference>
<dbReference type="GO" id="GO:0005524">
    <property type="term" value="F:ATP binding"/>
    <property type="evidence" value="ECO:0007669"/>
    <property type="project" value="UniProtKB-KW"/>
</dbReference>
<sequence>MIKDMPEELPIEVLETRYGLWNSYVMTLKNKGYKEIWYPQIQAFENGALDNDNFIFISSPGSGKTLVAEVILIHSFLKSTKAGAYLVPLNELANEIYDDFKERMEYPEIGIHVTKSTMDDENLSELQRSNIMIMTYEKFDYHLRNHPELISDLGAVVIDEFHMISNKDRGAKLELILAQLMHRFPNIRIVGLSAVVPNGDEISDWLHAKLCDTSDWRKNPLYEGVYDHRNKVIRFYDHPERLSSEETIGDYERNPTHNLTIDFIMKEISREGLPQTLIFVPKRKDARDFAAEIQRCLTEEIKERVDSYKLDKIATDLGNLEGSDTKTLKGLIEAVKNGIAFHHAGLGSEIKRVVMDAFRNQDLLVMISTTTLSAGVNLPAKRVIISEPRIGGRGNSGRDLTVAEYKNLAGRAGRPKYTDEHGECVIISKTPIFAESYKNRYILAEPEEIESRIDLSEDYGSLLNLLRDYPSVDKLVKIMEKTFYGYKGLNHEDLRLSVEIGVEKLENWDFVERDGELFNLTELGKSVSKQIINPFSAHIILRSLRNYLDRDIDQGLIQDILLTVCSTPEFDESNRFWRPGYYPNREEVKKKFGLDPLDLKEVDRVILTTEIIKKYISEESYSEIFKIEGLDAEYWAPSDIKERIAPRFSTTIRAMQQIIEESETELHNKFGELLDKLGIMTLYGIKEEHVDFVRKGITSDRNMIIFLDKIGIADPSKLLNVDIRWLSAQLAEKALKLKRRAVYNLLEDPEREKELILLEAYEKGIELSLFENLFTSSENQFWFAVKNILSHMDDIFEVHDHHVGSDSIPEADVYLKNEDGSLLKGSDGNPIKVCLECKSTRSLDKPVKTSTALEVLKKCPEGKYTSRVVIGTPSFEGDAGRRAKEHGILLVPVTVFARLFLLKEASKIDAKIIETTLQKTGELTIEKLNENLKGG</sequence>
<dbReference type="InterPro" id="IPR027417">
    <property type="entry name" value="P-loop_NTPase"/>
</dbReference>
<keyword evidence="3" id="KW-0347">Helicase</keyword>
<keyword evidence="2" id="KW-0378">Hydrolase</keyword>
<proteinExistence type="predicted"/>
<organism evidence="7 8">
    <name type="scientific">Candidatus Syntropharchaeum caldarium</name>
    <dbReference type="NCBI Taxonomy" id="1838285"/>
    <lineage>
        <taxon>Archaea</taxon>
        <taxon>Methanobacteriati</taxon>
        <taxon>Methanobacteriota</taxon>
        <taxon>Stenosarchaea group</taxon>
        <taxon>Methanomicrobia</taxon>
        <taxon>Methanosarcinales</taxon>
        <taxon>ANME-2 cluster</taxon>
        <taxon>Candidatus Syntropharchaeum</taxon>
    </lineage>
</organism>
<accession>A0A1F2PBS1</accession>
<dbReference type="GO" id="GO:0016787">
    <property type="term" value="F:hydrolase activity"/>
    <property type="evidence" value="ECO:0007669"/>
    <property type="project" value="UniProtKB-KW"/>
</dbReference>
<evidence type="ECO:0000313" key="8">
    <source>
        <dbReference type="Proteomes" id="UP000186940"/>
    </source>
</evidence>
<dbReference type="InterPro" id="IPR011545">
    <property type="entry name" value="DEAD/DEAH_box_helicase_dom"/>
</dbReference>
<dbReference type="EMBL" id="LYOS01000002">
    <property type="protein sequence ID" value="OFV68141.1"/>
    <property type="molecule type" value="Genomic_DNA"/>
</dbReference>
<dbReference type="GO" id="GO:0140097">
    <property type="term" value="F:catalytic activity, acting on DNA"/>
    <property type="evidence" value="ECO:0007669"/>
    <property type="project" value="UniProtKB-ARBA"/>
</dbReference>
<feature type="domain" description="Helicase ATP-binding" evidence="5">
    <location>
        <begin position="45"/>
        <end position="214"/>
    </location>
</feature>
<dbReference type="SUPFAM" id="SSF52540">
    <property type="entry name" value="P-loop containing nucleoside triphosphate hydrolases"/>
    <property type="match status" value="1"/>
</dbReference>
<evidence type="ECO:0000256" key="1">
    <source>
        <dbReference type="ARBA" id="ARBA00022741"/>
    </source>
</evidence>
<evidence type="ECO:0000313" key="7">
    <source>
        <dbReference type="EMBL" id="OFV68141.1"/>
    </source>
</evidence>
<keyword evidence="4" id="KW-0067">ATP-binding</keyword>
<protein>
    <submittedName>
        <fullName evidence="7">Ski2-like helicase</fullName>
    </submittedName>
</protein>
<name>A0A1F2PBS1_9EURY</name>
<evidence type="ECO:0000259" key="5">
    <source>
        <dbReference type="PROSITE" id="PS51192"/>
    </source>
</evidence>
<dbReference type="GO" id="GO:0004386">
    <property type="term" value="F:helicase activity"/>
    <property type="evidence" value="ECO:0007669"/>
    <property type="project" value="UniProtKB-KW"/>
</dbReference>
<dbReference type="PROSITE" id="PS51194">
    <property type="entry name" value="HELICASE_CTER"/>
    <property type="match status" value="1"/>
</dbReference>
<dbReference type="AlphaFoldDB" id="A0A1F2PBS1"/>
<dbReference type="Gene3D" id="3.40.50.300">
    <property type="entry name" value="P-loop containing nucleotide triphosphate hydrolases"/>
    <property type="match status" value="2"/>
</dbReference>
<evidence type="ECO:0000256" key="3">
    <source>
        <dbReference type="ARBA" id="ARBA00022806"/>
    </source>
</evidence>
<reference evidence="7" key="1">
    <citation type="submission" date="2016-05" db="EMBL/GenBank/DDBJ databases">
        <title>Microbial consortia oxidize butane by reversing methanogenesis.</title>
        <authorList>
            <person name="Laso-Perez R."/>
            <person name="Richter M."/>
            <person name="Wegener G."/>
            <person name="Musat F."/>
        </authorList>
    </citation>
    <scope>NUCLEOTIDE SEQUENCE [LARGE SCALE GENOMIC DNA]</scope>
    <source>
        <strain evidence="7">BOX2</strain>
    </source>
</reference>
<dbReference type="InterPro" id="IPR001650">
    <property type="entry name" value="Helicase_C-like"/>
</dbReference>
<evidence type="ECO:0000259" key="6">
    <source>
        <dbReference type="PROSITE" id="PS51194"/>
    </source>
</evidence>
<dbReference type="SMART" id="SM00490">
    <property type="entry name" value="HELICc"/>
    <property type="match status" value="1"/>
</dbReference>
<dbReference type="InterPro" id="IPR014001">
    <property type="entry name" value="Helicase_ATP-bd"/>
</dbReference>
<keyword evidence="8" id="KW-1185">Reference proteome</keyword>
<dbReference type="Pfam" id="PF00270">
    <property type="entry name" value="DEAD"/>
    <property type="match status" value="1"/>
</dbReference>
<dbReference type="Pfam" id="PF00271">
    <property type="entry name" value="Helicase_C"/>
    <property type="match status" value="1"/>
</dbReference>
<keyword evidence="1" id="KW-0547">Nucleotide-binding</keyword>
<dbReference type="SMART" id="SM00487">
    <property type="entry name" value="DEXDc"/>
    <property type="match status" value="1"/>
</dbReference>
<dbReference type="Gene3D" id="1.10.3380.30">
    <property type="match status" value="1"/>
</dbReference>
<dbReference type="InterPro" id="IPR050474">
    <property type="entry name" value="Hel308_SKI2-like"/>
</dbReference>
<comment type="caution">
    <text evidence="7">The sequence shown here is derived from an EMBL/GenBank/DDBJ whole genome shotgun (WGS) entry which is preliminary data.</text>
</comment>
<dbReference type="Proteomes" id="UP000186940">
    <property type="component" value="Unassembled WGS sequence"/>
</dbReference>